<dbReference type="PANTHER" id="PTHR43685">
    <property type="entry name" value="GLYCOSYLTRANSFERASE"/>
    <property type="match status" value="1"/>
</dbReference>
<dbReference type="InterPro" id="IPR029044">
    <property type="entry name" value="Nucleotide-diphossugar_trans"/>
</dbReference>
<dbReference type="InterPro" id="IPR001173">
    <property type="entry name" value="Glyco_trans_2-like"/>
</dbReference>
<organism evidence="2 3">
    <name type="scientific">Amycolatopsis umgeniensis</name>
    <dbReference type="NCBI Taxonomy" id="336628"/>
    <lineage>
        <taxon>Bacteria</taxon>
        <taxon>Bacillati</taxon>
        <taxon>Actinomycetota</taxon>
        <taxon>Actinomycetes</taxon>
        <taxon>Pseudonocardiales</taxon>
        <taxon>Pseudonocardiaceae</taxon>
        <taxon>Amycolatopsis</taxon>
    </lineage>
</organism>
<dbReference type="AlphaFoldDB" id="A0A841AV77"/>
<accession>A0A841AV77</accession>
<dbReference type="RefSeq" id="WP_343072067.1">
    <property type="nucleotide sequence ID" value="NZ_JACHMX010000001.1"/>
</dbReference>
<dbReference type="CDD" id="cd00761">
    <property type="entry name" value="Glyco_tranf_GTA_type"/>
    <property type="match status" value="1"/>
</dbReference>
<dbReference type="Gene3D" id="3.90.550.10">
    <property type="entry name" value="Spore Coat Polysaccharide Biosynthesis Protein SpsA, Chain A"/>
    <property type="match status" value="1"/>
</dbReference>
<evidence type="ECO:0000313" key="2">
    <source>
        <dbReference type="EMBL" id="MBB5852789.1"/>
    </source>
</evidence>
<evidence type="ECO:0000313" key="3">
    <source>
        <dbReference type="Proteomes" id="UP000580861"/>
    </source>
</evidence>
<dbReference type="PANTHER" id="PTHR43685:SF2">
    <property type="entry name" value="GLYCOSYLTRANSFERASE 2-LIKE DOMAIN-CONTAINING PROTEIN"/>
    <property type="match status" value="1"/>
</dbReference>
<reference evidence="2 3" key="1">
    <citation type="submission" date="2020-08" db="EMBL/GenBank/DDBJ databases">
        <title>Sequencing the genomes of 1000 actinobacteria strains.</title>
        <authorList>
            <person name="Klenk H.-P."/>
        </authorList>
    </citation>
    <scope>NUCLEOTIDE SEQUENCE [LARGE SCALE GENOMIC DNA]</scope>
    <source>
        <strain evidence="2 3">DSM 45272</strain>
    </source>
</reference>
<keyword evidence="3" id="KW-1185">Reference proteome</keyword>
<evidence type="ECO:0000259" key="1">
    <source>
        <dbReference type="Pfam" id="PF00535"/>
    </source>
</evidence>
<proteinExistence type="predicted"/>
<gene>
    <name evidence="2" type="ORF">HDA45_002876</name>
</gene>
<dbReference type="SUPFAM" id="SSF53448">
    <property type="entry name" value="Nucleotide-diphospho-sugar transferases"/>
    <property type="match status" value="1"/>
</dbReference>
<name>A0A841AV77_9PSEU</name>
<dbReference type="EMBL" id="JACHMX010000001">
    <property type="protein sequence ID" value="MBB5852789.1"/>
    <property type="molecule type" value="Genomic_DNA"/>
</dbReference>
<feature type="domain" description="Glycosyltransferase 2-like" evidence="1">
    <location>
        <begin position="127"/>
        <end position="252"/>
    </location>
</feature>
<dbReference type="Proteomes" id="UP000580861">
    <property type="component" value="Unassembled WGS sequence"/>
</dbReference>
<comment type="caution">
    <text evidence="2">The sequence shown here is derived from an EMBL/GenBank/DDBJ whole genome shotgun (WGS) entry which is preliminary data.</text>
</comment>
<dbReference type="InterPro" id="IPR050834">
    <property type="entry name" value="Glycosyltransf_2"/>
</dbReference>
<dbReference type="Pfam" id="PF00535">
    <property type="entry name" value="Glycos_transf_2"/>
    <property type="match status" value="1"/>
</dbReference>
<protein>
    <recommendedName>
        <fullName evidence="1">Glycosyltransferase 2-like domain-containing protein</fullName>
    </recommendedName>
</protein>
<sequence length="343" mass="37919">MKRLRRTVAAAVDRRHEDSDEIAELRSMVAAQAAELERLRAVLEHHNAWLEDHDRALRDGDARATTVEAKQEALGTRQDALDGWLGSHDTAFDGLHLRTRRLEAAHAVQTFTQWLEPLELVATPKISVVLPTHDRATLLPRAIASVRAQRYGNWELIVVDDASSDATPEVLAALEDPRIRTIRVVRNRVSAARNAALAEATGDVIAYLDDDNTMHPLWLKALAWAFGEHPEITAAYGGYVIDDVEGLPSLLLKPYSREALLEENLADTGAVAHRAGLAEARFDESLVEMDDWDLLLSLTADRDPLVVPAISCFYSTAAPDRLSHGPTYDADFAAVRRKHGESP</sequence>